<name>A0ABX1IRR2_STRGB</name>
<evidence type="ECO:0000313" key="1">
    <source>
        <dbReference type="EMBL" id="NKQ28035.1"/>
    </source>
</evidence>
<proteinExistence type="predicted"/>
<gene>
    <name evidence="1" type="ORF">HF200_27450</name>
</gene>
<dbReference type="Proteomes" id="UP000744032">
    <property type="component" value="Unassembled WGS sequence"/>
</dbReference>
<dbReference type="EMBL" id="JAAXMD010000359">
    <property type="protein sequence ID" value="NKQ28035.1"/>
    <property type="molecule type" value="Genomic_DNA"/>
</dbReference>
<evidence type="ECO:0000313" key="2">
    <source>
        <dbReference type="Proteomes" id="UP000744032"/>
    </source>
</evidence>
<keyword evidence="2" id="KW-1185">Reference proteome</keyword>
<dbReference type="RefSeq" id="WP_168375811.1">
    <property type="nucleotide sequence ID" value="NZ_JAAXMD010000359.1"/>
</dbReference>
<protein>
    <submittedName>
        <fullName evidence="1">Uncharacterized protein</fullName>
    </submittedName>
</protein>
<reference evidence="1 2" key="1">
    <citation type="submission" date="2020-04" db="EMBL/GenBank/DDBJ databases">
        <title>Genome sequence of Streptomyces galbus strain I339.</title>
        <authorList>
            <person name="Silva E.A.N."/>
            <person name="Merces M."/>
            <person name="Castelo Branco A.P.O.T."/>
            <person name="Vasconcelos P.C."/>
            <person name="Costa N.P."/>
            <person name="Marinho G.C.S."/>
            <person name="Oliveira C.J.B."/>
            <person name="Araujo D."/>
            <person name="Rodrigues Junior V.S."/>
            <person name="Almeida R."/>
            <person name="Silva Filho U.R."/>
            <person name="Andrade A.S.A."/>
            <person name="Cibulski S.P."/>
        </authorList>
    </citation>
    <scope>NUCLEOTIDE SEQUENCE [LARGE SCALE GENOMIC DNA]</scope>
    <source>
        <strain evidence="1 2">I339</strain>
    </source>
</reference>
<sequence length="56" mass="5735">MSDFITDKTAEMIAAADAGDDQALKAAFTEALSENDTSLAQTLAAMTAAATRLRGA</sequence>
<organism evidence="1 2">
    <name type="scientific">Streptomyces galbus</name>
    <dbReference type="NCBI Taxonomy" id="33898"/>
    <lineage>
        <taxon>Bacteria</taxon>
        <taxon>Bacillati</taxon>
        <taxon>Actinomycetota</taxon>
        <taxon>Actinomycetes</taxon>
        <taxon>Kitasatosporales</taxon>
        <taxon>Streptomycetaceae</taxon>
        <taxon>Streptomyces</taxon>
    </lineage>
</organism>
<accession>A0ABX1IRR2</accession>
<comment type="caution">
    <text evidence="1">The sequence shown here is derived from an EMBL/GenBank/DDBJ whole genome shotgun (WGS) entry which is preliminary data.</text>
</comment>